<organism evidence="2 3">
    <name type="scientific">Blyttiomyces helicus</name>
    <dbReference type="NCBI Taxonomy" id="388810"/>
    <lineage>
        <taxon>Eukaryota</taxon>
        <taxon>Fungi</taxon>
        <taxon>Fungi incertae sedis</taxon>
        <taxon>Chytridiomycota</taxon>
        <taxon>Chytridiomycota incertae sedis</taxon>
        <taxon>Chytridiomycetes</taxon>
        <taxon>Chytridiomycetes incertae sedis</taxon>
        <taxon>Blyttiomyces</taxon>
    </lineage>
</organism>
<evidence type="ECO:0000256" key="1">
    <source>
        <dbReference type="SAM" id="SignalP"/>
    </source>
</evidence>
<dbReference type="AlphaFoldDB" id="A0A4P9VWK3"/>
<keyword evidence="3" id="KW-1185">Reference proteome</keyword>
<gene>
    <name evidence="2" type="ORF">BDK51DRAFT_33399</name>
</gene>
<accession>A0A4P9VWK3</accession>
<feature type="signal peptide" evidence="1">
    <location>
        <begin position="1"/>
        <end position="18"/>
    </location>
</feature>
<dbReference type="Proteomes" id="UP000269721">
    <property type="component" value="Unassembled WGS sequence"/>
</dbReference>
<sequence>MHLPPVLSLFLCLLPVLPYLSFHCNTPETAIHDLLSAAVNGAIDAPVLPPGAGDPTVLLPPNNHTDPFKEVQAAAARGPGETISPGTGPLVNSCHEEVVAAKANH</sequence>
<feature type="chain" id="PRO_5020994769" evidence="1">
    <location>
        <begin position="19"/>
        <end position="105"/>
    </location>
</feature>
<evidence type="ECO:0000313" key="3">
    <source>
        <dbReference type="Proteomes" id="UP000269721"/>
    </source>
</evidence>
<reference evidence="3" key="1">
    <citation type="journal article" date="2018" name="Nat. Microbiol.">
        <title>Leveraging single-cell genomics to expand the fungal tree of life.</title>
        <authorList>
            <person name="Ahrendt S.R."/>
            <person name="Quandt C.A."/>
            <person name="Ciobanu D."/>
            <person name="Clum A."/>
            <person name="Salamov A."/>
            <person name="Andreopoulos B."/>
            <person name="Cheng J.F."/>
            <person name="Woyke T."/>
            <person name="Pelin A."/>
            <person name="Henrissat B."/>
            <person name="Reynolds N.K."/>
            <person name="Benny G.L."/>
            <person name="Smith M.E."/>
            <person name="James T.Y."/>
            <person name="Grigoriev I.V."/>
        </authorList>
    </citation>
    <scope>NUCLEOTIDE SEQUENCE [LARGE SCALE GENOMIC DNA]</scope>
</reference>
<protein>
    <submittedName>
        <fullName evidence="2">Uncharacterized protein</fullName>
    </submittedName>
</protein>
<keyword evidence="1" id="KW-0732">Signal</keyword>
<evidence type="ECO:0000313" key="2">
    <source>
        <dbReference type="EMBL" id="RKO83552.1"/>
    </source>
</evidence>
<name>A0A4P9VWK3_9FUNG</name>
<dbReference type="EMBL" id="ML001107">
    <property type="protein sequence ID" value="RKO83552.1"/>
    <property type="molecule type" value="Genomic_DNA"/>
</dbReference>
<proteinExistence type="predicted"/>